<reference evidence="2 3" key="2">
    <citation type="submission" date="2024-07" db="EMBL/GenBank/DDBJ databases">
        <authorList>
            <person name="Akdeniz Z."/>
        </authorList>
    </citation>
    <scope>NUCLEOTIDE SEQUENCE [LARGE SCALE GENOMIC DNA]</scope>
</reference>
<evidence type="ECO:0000313" key="3">
    <source>
        <dbReference type="Proteomes" id="UP001642409"/>
    </source>
</evidence>
<dbReference type="EMBL" id="CAXDID020000148">
    <property type="protein sequence ID" value="CAL6041178.1"/>
    <property type="molecule type" value="Genomic_DNA"/>
</dbReference>
<evidence type="ECO:0000313" key="1">
    <source>
        <dbReference type="EMBL" id="CAI9965487.1"/>
    </source>
</evidence>
<evidence type="ECO:0000313" key="2">
    <source>
        <dbReference type="EMBL" id="CAL6041178.1"/>
    </source>
</evidence>
<organism evidence="1">
    <name type="scientific">Hexamita inflata</name>
    <dbReference type="NCBI Taxonomy" id="28002"/>
    <lineage>
        <taxon>Eukaryota</taxon>
        <taxon>Metamonada</taxon>
        <taxon>Diplomonadida</taxon>
        <taxon>Hexamitidae</taxon>
        <taxon>Hexamitinae</taxon>
        <taxon>Hexamita</taxon>
    </lineage>
</organism>
<accession>A0AA86UUM3</accession>
<dbReference type="EMBL" id="CATOUU010000990">
    <property type="protein sequence ID" value="CAI9965487.1"/>
    <property type="molecule type" value="Genomic_DNA"/>
</dbReference>
<comment type="caution">
    <text evidence="1">The sequence shown here is derived from an EMBL/GenBank/DDBJ whole genome shotgun (WGS) entry which is preliminary data.</text>
</comment>
<dbReference type="Proteomes" id="UP001642409">
    <property type="component" value="Unassembled WGS sequence"/>
</dbReference>
<dbReference type="SUPFAM" id="SSF52777">
    <property type="entry name" value="CoA-dependent acyltransferases"/>
    <property type="match status" value="1"/>
</dbReference>
<dbReference type="AlphaFoldDB" id="A0AA86UUM3"/>
<reference evidence="1" key="1">
    <citation type="submission" date="2023-06" db="EMBL/GenBank/DDBJ databases">
        <authorList>
            <person name="Kurt Z."/>
        </authorList>
    </citation>
    <scope>NUCLEOTIDE SEQUENCE</scope>
</reference>
<proteinExistence type="predicted"/>
<gene>
    <name evidence="2" type="ORF">HINF_LOCUS38831</name>
    <name evidence="1" type="ORF">HINF_LOCUS53132</name>
</gene>
<protein>
    <submittedName>
        <fullName evidence="1">Uncharacterized protein</fullName>
    </submittedName>
</protein>
<keyword evidence="3" id="KW-1185">Reference proteome</keyword>
<sequence>MPLTNMQTIIPVQLDKVYNTSDYRLENDRRPLTSCQIALNAQDNIITTGCYIQDENFNIGIAQQAWNVIFEQYPFLTSKIVFNENEKWQFLEPQDGVKYELPQTLKNINNYSDLDTILNKTYVSDTKLCNLDLYTLSIEQLPFKYLMIFQLPHSMSDGSSVTFLLQKFNKYYKIIKSGSTVSLDYIQKGPFTALSAVPYDVNLQPTESKLKPPMITQVKGFQDSSNTRQYQKYHVRFQKRSEFQFKKFQNTTVTHSMYATQLIMQCAFLYYSKQVELNQPINQFLMDLIRDYEFYNKWGRYTELNYENVLGLSIFTYPFTVSINQNSSISDIIKQIQSAVNRIEQFDVRSHFAFLLSLDKIFVKDISFRYPMSTYAANLGKFENESPICSFSLASVSLVDNMNPAPCNFSALSSNDYIVFNQQHNDGFSSEDYDKFFELFKVIQNKVSQMDPAEFKIQDAIQLLEQTFGQK</sequence>
<name>A0AA86UUM3_9EUKA</name>